<organism evidence="1 2">
    <name type="scientific">Christensenella minuta</name>
    <dbReference type="NCBI Taxonomy" id="626937"/>
    <lineage>
        <taxon>Bacteria</taxon>
        <taxon>Bacillati</taxon>
        <taxon>Bacillota</taxon>
        <taxon>Clostridia</taxon>
        <taxon>Christensenellales</taxon>
        <taxon>Christensenellaceae</taxon>
        <taxon>Christensenella</taxon>
    </lineage>
</organism>
<proteinExistence type="predicted"/>
<evidence type="ECO:0000313" key="2">
    <source>
        <dbReference type="Proteomes" id="UP000070366"/>
    </source>
</evidence>
<evidence type="ECO:0008006" key="3">
    <source>
        <dbReference type="Google" id="ProtNLM"/>
    </source>
</evidence>
<dbReference type="AlphaFoldDB" id="A0A136Q1D6"/>
<evidence type="ECO:0000313" key="1">
    <source>
        <dbReference type="EMBL" id="KXK64491.1"/>
    </source>
</evidence>
<name>A0A136Q1D6_9FIRM</name>
<dbReference type="Proteomes" id="UP000070366">
    <property type="component" value="Unassembled WGS sequence"/>
</dbReference>
<accession>A0A136Q1D6</accession>
<dbReference type="Gene3D" id="3.30.420.40">
    <property type="match status" value="1"/>
</dbReference>
<sequence length="320" mass="33975">MGRRVSGNGGAGEVNRLIALDFTNLYIRAVNGKVSGGKISVDHAASVPLPGYMDADGAADQRAVADAVRGLLSSGFSGSRATVLVSKSSVISNEFVLPYEKNPIAMRNIVQGELYKSQTSDDSILDYTILEVFPQDGSTFCRVQAYLARRSLVESVAEILSLAGKKPYCYTVAQHCLYQLQHLGNGFSSGDIIAANVGSSRIHVTLLAQPNISLTRSDVVMPGKQAFSDSAGHRYDVSAAMEAATQNISKMMQYQSIKYPGRACDSIFIFGDTASEEMAGGISAALGLPVSLLPRPAAVSAPSGFLFHQYAYATGALLEK</sequence>
<comment type="caution">
    <text evidence="1">The sequence shown here is derived from an EMBL/GenBank/DDBJ whole genome shotgun (WGS) entry which is preliminary data.</text>
</comment>
<dbReference type="InterPro" id="IPR005883">
    <property type="entry name" value="PilM"/>
</dbReference>
<keyword evidence="2" id="KW-1185">Reference proteome</keyword>
<dbReference type="Pfam" id="PF11104">
    <property type="entry name" value="PilM_2"/>
    <property type="match status" value="1"/>
</dbReference>
<reference evidence="1 2" key="1">
    <citation type="submission" date="2016-02" db="EMBL/GenBank/DDBJ databases">
        <authorList>
            <person name="Wen L."/>
            <person name="He K."/>
            <person name="Yang H."/>
        </authorList>
    </citation>
    <scope>NUCLEOTIDE SEQUENCE [LARGE SCALE GENOMIC DNA]</scope>
    <source>
        <strain evidence="1 2">DSM 22607</strain>
    </source>
</reference>
<dbReference type="STRING" id="626937.HMPREF3293_02570"/>
<gene>
    <name evidence="1" type="ORF">HMPREF3293_02570</name>
</gene>
<dbReference type="EMBL" id="LSZW01000064">
    <property type="protein sequence ID" value="KXK64491.1"/>
    <property type="molecule type" value="Genomic_DNA"/>
</dbReference>
<protein>
    <recommendedName>
        <fullName evidence="3">Type IV pilus assembly protein PilM</fullName>
    </recommendedName>
</protein>